<dbReference type="PROSITE" id="PS51186">
    <property type="entry name" value="GNAT"/>
    <property type="match status" value="1"/>
</dbReference>
<evidence type="ECO:0000313" key="2">
    <source>
        <dbReference type="EMBL" id="MEL0657788.1"/>
    </source>
</evidence>
<evidence type="ECO:0000313" key="3">
    <source>
        <dbReference type="Proteomes" id="UP001366060"/>
    </source>
</evidence>
<dbReference type="SUPFAM" id="SSF55729">
    <property type="entry name" value="Acyl-CoA N-acyltransferases (Nat)"/>
    <property type="match status" value="1"/>
</dbReference>
<feature type="domain" description="N-acetyltransferase" evidence="1">
    <location>
        <begin position="7"/>
        <end position="151"/>
    </location>
</feature>
<name>A0ABU9H7R0_9GAMM</name>
<keyword evidence="2" id="KW-0808">Transferase</keyword>
<dbReference type="Pfam" id="PF13673">
    <property type="entry name" value="Acetyltransf_10"/>
    <property type="match status" value="1"/>
</dbReference>
<accession>A0ABU9H7R0</accession>
<dbReference type="EC" id="2.3.1.-" evidence="2"/>
<dbReference type="EMBL" id="JBAKBA010000002">
    <property type="protein sequence ID" value="MEL0657788.1"/>
    <property type="molecule type" value="Genomic_DNA"/>
</dbReference>
<dbReference type="InterPro" id="IPR016181">
    <property type="entry name" value="Acyl_CoA_acyltransferase"/>
</dbReference>
<protein>
    <submittedName>
        <fullName evidence="2">GNAT family N-acetyltransferase</fullName>
        <ecNumber evidence="2">2.3.1.-</ecNumber>
    </submittedName>
</protein>
<proteinExistence type="predicted"/>
<comment type="caution">
    <text evidence="2">The sequence shown here is derived from an EMBL/GenBank/DDBJ whole genome shotgun (WGS) entry which is preliminary data.</text>
</comment>
<dbReference type="GO" id="GO:0016746">
    <property type="term" value="F:acyltransferase activity"/>
    <property type="evidence" value="ECO:0007669"/>
    <property type="project" value="UniProtKB-KW"/>
</dbReference>
<keyword evidence="3" id="KW-1185">Reference proteome</keyword>
<sequence length="152" mass="17473">MFAWEVKFFSELSALRLYQVLKLRQDIFVLEQTCFYSDMDNLDQKSIHVLLISEEDDDLVAYCRILPAGLSDPDVAIGRVVVAEYSRNQGLAKKLMNKTIEFINEEMQVPVIKISAQSHLQAFYQSLGFVTTSEPYDEDDIEHVDMKLTISI</sequence>
<reference evidence="2 3" key="1">
    <citation type="submission" date="2024-02" db="EMBL/GenBank/DDBJ databases">
        <title>Bacteria isolated from the canopy kelp, Nereocystis luetkeana.</title>
        <authorList>
            <person name="Pfister C.A."/>
            <person name="Younker I.T."/>
            <person name="Light S.H."/>
        </authorList>
    </citation>
    <scope>NUCLEOTIDE SEQUENCE [LARGE SCALE GENOMIC DNA]</scope>
    <source>
        <strain evidence="2 3">TI.2.07</strain>
    </source>
</reference>
<dbReference type="Proteomes" id="UP001366060">
    <property type="component" value="Unassembled WGS sequence"/>
</dbReference>
<gene>
    <name evidence="2" type="ORF">V6255_01450</name>
</gene>
<dbReference type="CDD" id="cd04301">
    <property type="entry name" value="NAT_SF"/>
    <property type="match status" value="1"/>
</dbReference>
<dbReference type="RefSeq" id="WP_341626547.1">
    <property type="nucleotide sequence ID" value="NZ_JBAKBA010000002.1"/>
</dbReference>
<evidence type="ECO:0000259" key="1">
    <source>
        <dbReference type="PROSITE" id="PS51186"/>
    </source>
</evidence>
<keyword evidence="2" id="KW-0012">Acyltransferase</keyword>
<dbReference type="Gene3D" id="3.40.630.30">
    <property type="match status" value="1"/>
</dbReference>
<dbReference type="InterPro" id="IPR000182">
    <property type="entry name" value="GNAT_dom"/>
</dbReference>
<organism evidence="2 3">
    <name type="scientific">Psychromonas arctica</name>
    <dbReference type="NCBI Taxonomy" id="168275"/>
    <lineage>
        <taxon>Bacteria</taxon>
        <taxon>Pseudomonadati</taxon>
        <taxon>Pseudomonadota</taxon>
        <taxon>Gammaproteobacteria</taxon>
        <taxon>Alteromonadales</taxon>
        <taxon>Psychromonadaceae</taxon>
        <taxon>Psychromonas</taxon>
    </lineage>
</organism>